<dbReference type="Proteomes" id="UP000807785">
    <property type="component" value="Unassembled WGS sequence"/>
</dbReference>
<dbReference type="AlphaFoldDB" id="A0A9D7HKM7"/>
<reference evidence="2" key="1">
    <citation type="submission" date="2020-10" db="EMBL/GenBank/DDBJ databases">
        <title>Connecting structure to function with the recovery of over 1000 high-quality activated sludge metagenome-assembled genomes encoding full-length rRNA genes using long-read sequencing.</title>
        <authorList>
            <person name="Singleton C.M."/>
            <person name="Petriglieri F."/>
            <person name="Kristensen J.M."/>
            <person name="Kirkegaard R.H."/>
            <person name="Michaelsen T.Y."/>
            <person name="Andersen M.H."/>
            <person name="Karst S.M."/>
            <person name="Dueholm M.S."/>
            <person name="Nielsen P.H."/>
            <person name="Albertsen M."/>
        </authorList>
    </citation>
    <scope>NUCLEOTIDE SEQUENCE</scope>
    <source>
        <strain evidence="2">Bjer_18-Q3-R1-45_BAT3C.347</strain>
    </source>
</reference>
<proteinExistence type="predicted"/>
<comment type="caution">
    <text evidence="2">The sequence shown here is derived from an EMBL/GenBank/DDBJ whole genome shotgun (WGS) entry which is preliminary data.</text>
</comment>
<sequence length="68" mass="7182">MGISIVLLLIGTATAVTAVMGLIRGSVYCKGGPYSRTTQPMAFWAAIVAYVGWTALMGYFVLFGKFAA</sequence>
<accession>A0A9D7HKM7</accession>
<organism evidence="2 3">
    <name type="scientific">Candidatus Methylophosphatis roskildensis</name>
    <dbReference type="NCBI Taxonomy" id="2899263"/>
    <lineage>
        <taxon>Bacteria</taxon>
        <taxon>Pseudomonadati</taxon>
        <taxon>Pseudomonadota</taxon>
        <taxon>Betaproteobacteria</taxon>
        <taxon>Nitrosomonadales</taxon>
        <taxon>Sterolibacteriaceae</taxon>
        <taxon>Candidatus Methylophosphatis</taxon>
    </lineage>
</organism>
<feature type="transmembrane region" description="Helical" evidence="1">
    <location>
        <begin position="41"/>
        <end position="62"/>
    </location>
</feature>
<evidence type="ECO:0000313" key="3">
    <source>
        <dbReference type="Proteomes" id="UP000807785"/>
    </source>
</evidence>
<evidence type="ECO:0000313" key="2">
    <source>
        <dbReference type="EMBL" id="MBK6971783.1"/>
    </source>
</evidence>
<evidence type="ECO:0000256" key="1">
    <source>
        <dbReference type="SAM" id="Phobius"/>
    </source>
</evidence>
<dbReference type="EMBL" id="JADJEV010000001">
    <property type="protein sequence ID" value="MBK6971783.1"/>
    <property type="molecule type" value="Genomic_DNA"/>
</dbReference>
<name>A0A9D7HKM7_9PROT</name>
<gene>
    <name evidence="2" type="ORF">IPH26_02065</name>
</gene>
<keyword evidence="1" id="KW-0472">Membrane</keyword>
<keyword evidence="1" id="KW-0812">Transmembrane</keyword>
<keyword evidence="1" id="KW-1133">Transmembrane helix</keyword>
<protein>
    <submittedName>
        <fullName evidence="2">Uncharacterized protein</fullName>
    </submittedName>
</protein>